<comment type="caution">
    <text evidence="1">The sequence shown here is derived from an EMBL/GenBank/DDBJ whole genome shotgun (WGS) entry which is preliminary data.</text>
</comment>
<reference evidence="1" key="1">
    <citation type="submission" date="2021-01" db="EMBL/GenBank/DDBJ databases">
        <authorList>
            <consortium name="Genoscope - CEA"/>
            <person name="William W."/>
        </authorList>
    </citation>
    <scope>NUCLEOTIDE SEQUENCE</scope>
</reference>
<sequence>MHNQNISEIHNRENQFVCVDPGCPGNDSMLCQQCVSSDKHQECQEKNQIIPFEKFIQVTAGIAKKKINKEDVSILHLKETIDNLQQFYQEFRRDVYFRKDLYFNLQQKIKKFKYYKNPKYLQQVKQNSAFSSDFFFQNDHEDRSENLFIKYIAEIDKSIHQMKDILNKKRIEQKPQQSIIKQIIIRSSNSSRVLSQNEIDNAHTKSEFKQLKDAEKKRDVIQQQQLLEVERNQQKSIAKVDYPYNNQIMSDQNNQQQIQQPRSSSESPIIPQQVNQMNFGYPLQNLDCRYGSSVKQQHLNSDLALESQKKIVSLINPITENMDNQSSIVKSKPKWRKSFGRLFGNSPINKIEVIDNKYLIYQSENKLFLVTEYRSNSKEKKIEKNLQFAIFDFVMMKEYPILILVQTDQGLILLNRSLDTLYTYKKIIYQNHLAIYKNSKGFDISTNFVCYLKDINQFIQCQVIENRIIQQKEKQLSPSQLSIISMKVINNSLYVGYHTGKVIIYDLQNWVEQKNFQIQTGCRDDFPLIFFEVKFCLAIQKNQLYRINYDKEIIKLCSTIGNIISCAYYIDDEKKKYEFHLLQENNKIHLCCQKNDESYNRERQQQSISCVSYYLDQKQPKFIYGENGGGIQCYYS</sequence>
<evidence type="ECO:0000313" key="1">
    <source>
        <dbReference type="EMBL" id="CAD8193532.1"/>
    </source>
</evidence>
<dbReference type="EMBL" id="CAJJDP010000104">
    <property type="protein sequence ID" value="CAD8193532.1"/>
    <property type="molecule type" value="Genomic_DNA"/>
</dbReference>
<proteinExistence type="predicted"/>
<accession>A0A8S1WVW7</accession>
<dbReference type="AlphaFoldDB" id="A0A8S1WVW7"/>
<dbReference type="OrthoDB" id="312420at2759"/>
<dbReference type="OMA" id="NIISCAY"/>
<name>A0A8S1WVW7_PAROT</name>
<evidence type="ECO:0000313" key="2">
    <source>
        <dbReference type="Proteomes" id="UP000683925"/>
    </source>
</evidence>
<organism evidence="1 2">
    <name type="scientific">Paramecium octaurelia</name>
    <dbReference type="NCBI Taxonomy" id="43137"/>
    <lineage>
        <taxon>Eukaryota</taxon>
        <taxon>Sar</taxon>
        <taxon>Alveolata</taxon>
        <taxon>Ciliophora</taxon>
        <taxon>Intramacronucleata</taxon>
        <taxon>Oligohymenophorea</taxon>
        <taxon>Peniculida</taxon>
        <taxon>Parameciidae</taxon>
        <taxon>Paramecium</taxon>
    </lineage>
</organism>
<protein>
    <submittedName>
        <fullName evidence="1">Uncharacterized protein</fullName>
    </submittedName>
</protein>
<gene>
    <name evidence="1" type="ORF">POCTA_138.1.T1040194</name>
</gene>
<dbReference type="Proteomes" id="UP000683925">
    <property type="component" value="Unassembled WGS sequence"/>
</dbReference>
<keyword evidence="2" id="KW-1185">Reference proteome</keyword>